<dbReference type="AlphaFoldDB" id="A0A2M4B389"/>
<reference evidence="3" key="1">
    <citation type="submission" date="2018-01" db="EMBL/GenBank/DDBJ databases">
        <title>An insight into the sialome of Amazonian anophelines.</title>
        <authorList>
            <person name="Ribeiro J.M."/>
            <person name="Scarpassa V."/>
            <person name="Calvo E."/>
        </authorList>
    </citation>
    <scope>NUCLEOTIDE SEQUENCE</scope>
    <source>
        <tissue evidence="3">Salivary glands</tissue>
    </source>
</reference>
<feature type="compositionally biased region" description="Basic and acidic residues" evidence="1">
    <location>
        <begin position="27"/>
        <end position="47"/>
    </location>
</feature>
<evidence type="ECO:0000256" key="1">
    <source>
        <dbReference type="SAM" id="MobiDB-lite"/>
    </source>
</evidence>
<evidence type="ECO:0000256" key="2">
    <source>
        <dbReference type="SAM" id="SignalP"/>
    </source>
</evidence>
<dbReference type="EMBL" id="GGFK01014180">
    <property type="protein sequence ID" value="MBW47501.1"/>
    <property type="molecule type" value="Transcribed_RNA"/>
</dbReference>
<accession>A0A2M4B389</accession>
<organism evidence="3">
    <name type="scientific">Anopheles triannulatus</name>
    <dbReference type="NCBI Taxonomy" id="58253"/>
    <lineage>
        <taxon>Eukaryota</taxon>
        <taxon>Metazoa</taxon>
        <taxon>Ecdysozoa</taxon>
        <taxon>Arthropoda</taxon>
        <taxon>Hexapoda</taxon>
        <taxon>Insecta</taxon>
        <taxon>Pterygota</taxon>
        <taxon>Neoptera</taxon>
        <taxon>Endopterygota</taxon>
        <taxon>Diptera</taxon>
        <taxon>Nematocera</taxon>
        <taxon>Culicoidea</taxon>
        <taxon>Culicidae</taxon>
        <taxon>Anophelinae</taxon>
        <taxon>Anopheles</taxon>
    </lineage>
</organism>
<name>A0A2M4B389_9DIPT</name>
<keyword evidence="2" id="KW-0732">Signal</keyword>
<feature type="signal peptide" evidence="2">
    <location>
        <begin position="1"/>
        <end position="23"/>
    </location>
</feature>
<protein>
    <submittedName>
        <fullName evidence="3">Putative secreted protein</fullName>
    </submittedName>
</protein>
<sequence length="102" mass="11786">MWPQSLSIWFSLLLLAGYNAAHADTDKTAKARTQTHGDHSNLSKRSEQTGYRSNQSIRKLLLLLLYTRTTHRTGHTHARAHFSKQYRGKHLYTPLAVAGRWW</sequence>
<evidence type="ECO:0000313" key="3">
    <source>
        <dbReference type="EMBL" id="MBW47501.1"/>
    </source>
</evidence>
<feature type="chain" id="PRO_5014792093" evidence="2">
    <location>
        <begin position="24"/>
        <end position="102"/>
    </location>
</feature>
<proteinExistence type="predicted"/>
<feature type="region of interest" description="Disordered" evidence="1">
    <location>
        <begin position="27"/>
        <end position="52"/>
    </location>
</feature>